<evidence type="ECO:0000256" key="8">
    <source>
        <dbReference type="SAM" id="SignalP"/>
    </source>
</evidence>
<evidence type="ECO:0000256" key="4">
    <source>
        <dbReference type="ARBA" id="ARBA00023008"/>
    </source>
</evidence>
<evidence type="ECO:0000256" key="1">
    <source>
        <dbReference type="ARBA" id="ARBA00009928"/>
    </source>
</evidence>
<dbReference type="Gene3D" id="1.10.1280.10">
    <property type="entry name" value="Di-copper center containing domain from catechol oxidase"/>
    <property type="match status" value="1"/>
</dbReference>
<dbReference type="GO" id="GO:0046872">
    <property type="term" value="F:metal ion binding"/>
    <property type="evidence" value="ECO:0007669"/>
    <property type="project" value="UniProtKB-KW"/>
</dbReference>
<dbReference type="Proteomes" id="UP000803884">
    <property type="component" value="Unassembled WGS sequence"/>
</dbReference>
<dbReference type="PROSITE" id="PS00497">
    <property type="entry name" value="TYROSINASE_1"/>
    <property type="match status" value="1"/>
</dbReference>
<evidence type="ECO:0000256" key="7">
    <source>
        <dbReference type="ARBA" id="ARBA00048881"/>
    </source>
</evidence>
<protein>
    <recommendedName>
        <fullName evidence="2">tyrosinase</fullName>
        <ecNumber evidence="2">1.14.18.1</ecNumber>
    </recommendedName>
</protein>
<keyword evidence="3" id="KW-0479">Metal-binding</keyword>
<feature type="domain" description="Tyrosinase copper-binding" evidence="9">
    <location>
        <begin position="117"/>
        <end position="134"/>
    </location>
</feature>
<comment type="catalytic activity">
    <reaction evidence="7">
        <text>L-tyrosine + O2 = L-dopaquinone + H2O</text>
        <dbReference type="Rhea" id="RHEA:18117"/>
        <dbReference type="ChEBI" id="CHEBI:15377"/>
        <dbReference type="ChEBI" id="CHEBI:15379"/>
        <dbReference type="ChEBI" id="CHEBI:57924"/>
        <dbReference type="ChEBI" id="CHEBI:58315"/>
        <dbReference type="EC" id="1.14.18.1"/>
    </reaction>
</comment>
<evidence type="ECO:0000256" key="3">
    <source>
        <dbReference type="ARBA" id="ARBA00022723"/>
    </source>
</evidence>
<evidence type="ECO:0000256" key="2">
    <source>
        <dbReference type="ARBA" id="ARBA00011906"/>
    </source>
</evidence>
<dbReference type="InterPro" id="IPR002227">
    <property type="entry name" value="Tyrosinase_Cu-bd"/>
</dbReference>
<evidence type="ECO:0000256" key="6">
    <source>
        <dbReference type="ARBA" id="ARBA00048233"/>
    </source>
</evidence>
<comment type="similarity">
    <text evidence="1">Belongs to the tyrosinase family.</text>
</comment>
<dbReference type="Pfam" id="PF00264">
    <property type="entry name" value="Tyrosinase"/>
    <property type="match status" value="1"/>
</dbReference>
<dbReference type="RefSeq" id="XP_069224973.1">
    <property type="nucleotide sequence ID" value="XM_069378130.1"/>
</dbReference>
<accession>A0AB34KAC0</accession>
<evidence type="ECO:0000313" key="10">
    <source>
        <dbReference type="EMBL" id="KAL1581865.1"/>
    </source>
</evidence>
<proteinExistence type="inferred from homology"/>
<organism evidence="10 11">
    <name type="scientific">Cladosporium halotolerans</name>
    <dbReference type="NCBI Taxonomy" id="1052096"/>
    <lineage>
        <taxon>Eukaryota</taxon>
        <taxon>Fungi</taxon>
        <taxon>Dikarya</taxon>
        <taxon>Ascomycota</taxon>
        <taxon>Pezizomycotina</taxon>
        <taxon>Dothideomycetes</taxon>
        <taxon>Dothideomycetidae</taxon>
        <taxon>Cladosporiales</taxon>
        <taxon>Cladosporiaceae</taxon>
        <taxon>Cladosporium</taxon>
    </lineage>
</organism>
<dbReference type="EC" id="1.14.18.1" evidence="2"/>
<evidence type="ECO:0000259" key="9">
    <source>
        <dbReference type="PROSITE" id="PS00497"/>
    </source>
</evidence>
<sequence length="298" mass="33289">MIQLWETALLLALATCSSAQSGEIFQFDQALSTLNQALVSNTGSTGGEVGYRREIHALQENEDEWNIYLLGFARFKEVEDSEPMSYYQIAAIHGQPYVSWDNDEPCDGCSSSGYCTHQSTLFPTWHRAYMALFEQALSLNAMSVAKQVTGNERGRYVRAAQCLRLPSWDWANLPLETADSFPRVFTDEEMLVSTPSGRANITNPLKSYVFRPNEDHSFMNANETYRRRNFTLSDILQLRADLWATLSSAQTYPDFSTEARLDGAGKGTESLNPSNLDAIHDHVHVLVGGNMSVVTSGF</sequence>
<evidence type="ECO:0000256" key="5">
    <source>
        <dbReference type="ARBA" id="ARBA00023101"/>
    </source>
</evidence>
<keyword evidence="8" id="KW-0732">Signal</keyword>
<comment type="catalytic activity">
    <reaction evidence="6">
        <text>2 L-dopa + O2 = 2 L-dopaquinone + 2 H2O</text>
        <dbReference type="Rhea" id="RHEA:34287"/>
        <dbReference type="ChEBI" id="CHEBI:15377"/>
        <dbReference type="ChEBI" id="CHEBI:15379"/>
        <dbReference type="ChEBI" id="CHEBI:57504"/>
        <dbReference type="ChEBI" id="CHEBI:57924"/>
        <dbReference type="EC" id="1.14.18.1"/>
    </reaction>
</comment>
<name>A0AB34KAC0_9PEZI</name>
<dbReference type="PRINTS" id="PR00092">
    <property type="entry name" value="TYROSINASE"/>
</dbReference>
<reference evidence="10 11" key="1">
    <citation type="journal article" date="2020" name="Microbiol. Resour. Announc.">
        <title>Draft Genome Sequence of a Cladosporium Species Isolated from the Mesophotic Ascidian Didemnum maculosum.</title>
        <authorList>
            <person name="Gioti A."/>
            <person name="Siaperas R."/>
            <person name="Nikolaivits E."/>
            <person name="Le Goff G."/>
            <person name="Ouazzani J."/>
            <person name="Kotoulas G."/>
            <person name="Topakas E."/>
        </authorList>
    </citation>
    <scope>NUCLEOTIDE SEQUENCE [LARGE SCALE GENOMIC DNA]</scope>
    <source>
        <strain evidence="10 11">TM138-S3</strain>
    </source>
</reference>
<dbReference type="EMBL" id="JAAQHG020000114">
    <property type="protein sequence ID" value="KAL1581865.1"/>
    <property type="molecule type" value="Genomic_DNA"/>
</dbReference>
<dbReference type="GO" id="GO:0042438">
    <property type="term" value="P:melanin biosynthetic process"/>
    <property type="evidence" value="ECO:0007669"/>
    <property type="project" value="UniProtKB-KW"/>
</dbReference>
<dbReference type="InterPro" id="IPR050316">
    <property type="entry name" value="Tyrosinase/Hemocyanin"/>
</dbReference>
<dbReference type="GO" id="GO:0004503">
    <property type="term" value="F:tyrosinase activity"/>
    <property type="evidence" value="ECO:0007669"/>
    <property type="project" value="UniProtKB-EC"/>
</dbReference>
<dbReference type="InterPro" id="IPR008922">
    <property type="entry name" value="Di-copper_centre_dom_sf"/>
</dbReference>
<keyword evidence="4" id="KW-0186">Copper</keyword>
<feature type="chain" id="PRO_5044235487" description="tyrosinase" evidence="8">
    <location>
        <begin position="20"/>
        <end position="298"/>
    </location>
</feature>
<dbReference type="AlphaFoldDB" id="A0AB34KAC0"/>
<keyword evidence="11" id="KW-1185">Reference proteome</keyword>
<evidence type="ECO:0000313" key="11">
    <source>
        <dbReference type="Proteomes" id="UP000803884"/>
    </source>
</evidence>
<dbReference type="GeneID" id="96010968"/>
<feature type="signal peptide" evidence="8">
    <location>
        <begin position="1"/>
        <end position="19"/>
    </location>
</feature>
<comment type="caution">
    <text evidence="10">The sequence shown here is derived from an EMBL/GenBank/DDBJ whole genome shotgun (WGS) entry which is preliminary data.</text>
</comment>
<keyword evidence="5" id="KW-0470">Melanin biosynthesis</keyword>
<dbReference type="PANTHER" id="PTHR11474:SF76">
    <property type="entry name" value="SHKT DOMAIN-CONTAINING PROTEIN"/>
    <property type="match status" value="1"/>
</dbReference>
<dbReference type="SUPFAM" id="SSF48056">
    <property type="entry name" value="Di-copper centre-containing domain"/>
    <property type="match status" value="1"/>
</dbReference>
<gene>
    <name evidence="10" type="ORF">WHR41_09527</name>
</gene>
<dbReference type="PANTHER" id="PTHR11474">
    <property type="entry name" value="TYROSINASE FAMILY MEMBER"/>
    <property type="match status" value="1"/>
</dbReference>